<evidence type="ECO:0000313" key="1">
    <source>
        <dbReference type="EMBL" id="MCI55071.1"/>
    </source>
</evidence>
<keyword evidence="2" id="KW-1185">Reference proteome</keyword>
<evidence type="ECO:0000313" key="2">
    <source>
        <dbReference type="Proteomes" id="UP000265520"/>
    </source>
</evidence>
<dbReference type="Gene3D" id="3.30.420.10">
    <property type="entry name" value="Ribonuclease H-like superfamily/Ribonuclease H"/>
    <property type="match status" value="1"/>
</dbReference>
<reference evidence="1 2" key="1">
    <citation type="journal article" date="2018" name="Front. Plant Sci.">
        <title>Red Clover (Trifolium pratense) and Zigzag Clover (T. medium) - A Picture of Genomic Similarities and Differences.</title>
        <authorList>
            <person name="Dluhosova J."/>
            <person name="Istvanek J."/>
            <person name="Nedelnik J."/>
            <person name="Repkova J."/>
        </authorList>
    </citation>
    <scope>NUCLEOTIDE SEQUENCE [LARGE SCALE GENOMIC DNA]</scope>
    <source>
        <strain evidence="2">cv. 10/8</strain>
        <tissue evidence="1">Leaf</tissue>
    </source>
</reference>
<protein>
    <submittedName>
        <fullName evidence="1">Gypsy retrotransposon integrase-like protein</fullName>
    </submittedName>
</protein>
<dbReference type="PANTHER" id="PTHR48475">
    <property type="entry name" value="RIBONUCLEASE H"/>
    <property type="match status" value="1"/>
</dbReference>
<dbReference type="EMBL" id="LXQA010490112">
    <property type="protein sequence ID" value="MCI55071.1"/>
    <property type="molecule type" value="Genomic_DNA"/>
</dbReference>
<dbReference type="SUPFAM" id="SSF53098">
    <property type="entry name" value="Ribonuclease H-like"/>
    <property type="match status" value="1"/>
</dbReference>
<feature type="non-terminal residue" evidence="1">
    <location>
        <position position="1"/>
    </location>
</feature>
<proteinExistence type="predicted"/>
<dbReference type="InterPro" id="IPR036397">
    <property type="entry name" value="RNaseH_sf"/>
</dbReference>
<comment type="caution">
    <text evidence="1">The sequence shown here is derived from an EMBL/GenBank/DDBJ whole genome shotgun (WGS) entry which is preliminary data.</text>
</comment>
<accession>A0A392T1Q4</accession>
<dbReference type="AlphaFoldDB" id="A0A392T1Q4"/>
<dbReference type="Proteomes" id="UP000265520">
    <property type="component" value="Unassembled WGS sequence"/>
</dbReference>
<dbReference type="PANTHER" id="PTHR48475:SF2">
    <property type="entry name" value="RIBONUCLEASE H"/>
    <property type="match status" value="1"/>
</dbReference>
<organism evidence="1 2">
    <name type="scientific">Trifolium medium</name>
    <dbReference type="NCBI Taxonomy" id="97028"/>
    <lineage>
        <taxon>Eukaryota</taxon>
        <taxon>Viridiplantae</taxon>
        <taxon>Streptophyta</taxon>
        <taxon>Embryophyta</taxon>
        <taxon>Tracheophyta</taxon>
        <taxon>Spermatophyta</taxon>
        <taxon>Magnoliopsida</taxon>
        <taxon>eudicotyledons</taxon>
        <taxon>Gunneridae</taxon>
        <taxon>Pentapetalae</taxon>
        <taxon>rosids</taxon>
        <taxon>fabids</taxon>
        <taxon>Fabales</taxon>
        <taxon>Fabaceae</taxon>
        <taxon>Papilionoideae</taxon>
        <taxon>50 kb inversion clade</taxon>
        <taxon>NPAAA clade</taxon>
        <taxon>Hologalegina</taxon>
        <taxon>IRL clade</taxon>
        <taxon>Trifolieae</taxon>
        <taxon>Trifolium</taxon>
    </lineage>
</organism>
<name>A0A392T1Q4_9FABA</name>
<sequence length="73" mass="8374">AESANKVILQGLKKRLEAAKSLWVEELPMVLWSYHTTPHSSTQETPFKMVYRSDAMIPIEINEPSARVLFARM</sequence>
<dbReference type="InterPro" id="IPR012337">
    <property type="entry name" value="RNaseH-like_sf"/>
</dbReference>
<dbReference type="GO" id="GO:0003676">
    <property type="term" value="F:nucleic acid binding"/>
    <property type="evidence" value="ECO:0007669"/>
    <property type="project" value="InterPro"/>
</dbReference>